<dbReference type="EMBL" id="AAZDVE040000001">
    <property type="protein sequence ID" value="EMP9431218.1"/>
    <property type="molecule type" value="Genomic_DNA"/>
</dbReference>
<evidence type="ECO:0000313" key="3">
    <source>
        <dbReference type="Proteomes" id="UP001495779"/>
    </source>
</evidence>
<dbReference type="RefSeq" id="WP_250000346.1">
    <property type="nucleotide sequence ID" value="NZ_CP095443.1"/>
</dbReference>
<organism evidence="1">
    <name type="scientific">Providencia stuartii</name>
    <dbReference type="NCBI Taxonomy" id="588"/>
    <lineage>
        <taxon>Bacteria</taxon>
        <taxon>Pseudomonadati</taxon>
        <taxon>Pseudomonadota</taxon>
        <taxon>Gammaproteobacteria</taxon>
        <taxon>Enterobacterales</taxon>
        <taxon>Morganellaceae</taxon>
        <taxon>Providencia</taxon>
    </lineage>
</organism>
<gene>
    <name evidence="1" type="ORF">JRA39_000209</name>
    <name evidence="2" type="ORF">KDV35_03065</name>
</gene>
<name>A0AAI9MUQ0_PROST</name>
<dbReference type="InterPro" id="IPR047760">
    <property type="entry name" value="XaxB-like"/>
</dbReference>
<dbReference type="NCBIfam" id="NF033927">
    <property type="entry name" value="alph_xenorhab_B"/>
    <property type="match status" value="1"/>
</dbReference>
<dbReference type="Proteomes" id="UP001495779">
    <property type="component" value="Unassembled WGS sequence"/>
</dbReference>
<dbReference type="EMBL" id="JAGSRH010000003">
    <property type="protein sequence ID" value="MER5075857.1"/>
    <property type="molecule type" value="Genomic_DNA"/>
</dbReference>
<reference evidence="1" key="2">
    <citation type="submission" date="2024-02" db="EMBL/GenBank/DDBJ databases">
        <authorList>
            <consortium name="Clinical and Environmental Microbiology Branch: Whole genome sequencing antimicrobial resistance pathogens in the healthcare setting"/>
        </authorList>
    </citation>
    <scope>NUCLEOTIDE SEQUENCE</scope>
    <source>
        <strain evidence="1">2020GO-00142</strain>
    </source>
</reference>
<proteinExistence type="predicted"/>
<reference evidence="2 3" key="1">
    <citation type="submission" date="2021-04" db="EMBL/GenBank/DDBJ databases">
        <title>Determining the burden of carbapenem-resistant Enterobacterales from a tertiary public heath setting in Bangladesh: a clinical, epidemiological, and molecular study.</title>
        <authorList>
            <person name="Farzana R."/>
            <person name="Walsh T.R."/>
        </authorList>
    </citation>
    <scope>NUCLEOTIDE SEQUENCE [LARGE SCALE GENOMIC DNA]</scope>
    <source>
        <strain evidence="2">Dmpro_s316</strain>
        <strain evidence="3">dmpro_s316</strain>
    </source>
</reference>
<protein>
    <submittedName>
        <fullName evidence="1">Alpha-xenorhabdolysin family binary toxin subunit B</fullName>
    </submittedName>
</protein>
<evidence type="ECO:0000313" key="2">
    <source>
        <dbReference type="EMBL" id="MER5075857.1"/>
    </source>
</evidence>
<comment type="caution">
    <text evidence="1">The sequence shown here is derived from an EMBL/GenBank/DDBJ whole genome shotgun (WGS) entry which is preliminary data.</text>
</comment>
<evidence type="ECO:0000313" key="1">
    <source>
        <dbReference type="EMBL" id="EMP9431218.1"/>
    </source>
</evidence>
<sequence>MKLTAKSPTLPSIEFYQMRMCINKLSAFNQNILDYDPVIFNRIKNISDKAEILNELVRDSLPIMKLKTRYIINSTINELSPINTTFELHHKHHDLILTEFIDDFSEVKTEIEKLKLSMRSITDYLTAVQLKEENQLKSEYYLAHQNKLIGLATKNKKKIQELNQEINAIVAAEEIILNYKLSDMFEKFFPEIAFIESLNIPPSKKDLLKIAIDCAKRLLVILDNGLDFMKLVDVRLYLIDQMAILHEKSKQYEERNNRLTYFLVLGKEVTQIDHQRQEIAANFQQLQRYFQQWIDYMADCLHEETFNVYNAIESCEVLMEFLVETEYQYQRQLAD</sequence>
<accession>A0AAI9MUQ0</accession>
<dbReference type="AlphaFoldDB" id="A0AAI9MUQ0"/>